<keyword evidence="5" id="KW-1185">Reference proteome</keyword>
<sequence length="763" mass="79357">MARPETRFGTAQTRDEDGRLVRGAGCFVADVPAEGALWMEVVRSPYPAGRITALDLDAARAMPGVVCVLSGADQAGLRPFPLRYVPKGCDVVPTPFLPMATDRVTWVGEPVAVVVAETAGQASDAADAVVLEVAEAPVVTDARTGAAPEAPRVWPDRDSNIAFTYELGDRDAFEAAAARAAHVTRARIEISRVAAMTLEPRGALATCSPEGHMTLWTGTQAPHRVQGELAHVLDLPLDRIRVRKTDTGGSFGMRNGAFPEDALALLAARATGRPVHWQGTRSEGFLADTASREQSVDAALALDADGTFLALQVDGYAPIGAQMGQMSGHPMTSNLPGLAGVYRTPVIHAVMRGVHVNAMHMAPYRGAGRPEAIYVIERMVELAAAETGRDPVALRLRNMIGPDQMPWATPHGFTYDSGDFPTALRAALAGADAAGFAARREAARARGRLRGLGIACAIEPAGGGPKGAQLPEYAQLIAGPEGLEIRTGAGDAGQGHATAFAQIAERLLGWRGPVTVRGGDTGEIARGTGTFGSRTMGSVGAAMQAGSAQILEAARPEAADLLEVAARDLVFAQGAFRVAGTDRAIPLAEVTARTGRTFTAEAFVATEAGTFPNGAHVAEVEVDPDTGAVQLAAYTVADDVGTVINPLLVEGQVHGGVAQGLGQALMERIVHDADAALLTGSLMDYAVPRATDLCRIEVLHTPTPTTANPLGVKGAGESGTVGALAAVMNAVCDAIGPEAARRLQMPASPHRVWAALNPTKEET</sequence>
<dbReference type="STRING" id="398580.Dshi_1040"/>
<evidence type="ECO:0000256" key="1">
    <source>
        <dbReference type="ARBA" id="ARBA00022505"/>
    </source>
</evidence>
<dbReference type="PANTHER" id="PTHR11908:SF132">
    <property type="entry name" value="ALDEHYDE OXIDASE 1-RELATED"/>
    <property type="match status" value="1"/>
</dbReference>
<dbReference type="RefSeq" id="WP_012177713.1">
    <property type="nucleotide sequence ID" value="NC_009952.1"/>
</dbReference>
<dbReference type="InterPro" id="IPR037165">
    <property type="entry name" value="AldOxase/xan_DH_Mopterin-bd_sf"/>
</dbReference>
<dbReference type="SUPFAM" id="SSF56003">
    <property type="entry name" value="Molybdenum cofactor-binding domain"/>
    <property type="match status" value="1"/>
</dbReference>
<proteinExistence type="predicted"/>
<dbReference type="Pfam" id="PF20256">
    <property type="entry name" value="MoCoBD_2"/>
    <property type="match status" value="1"/>
</dbReference>
<dbReference type="SMART" id="SM01008">
    <property type="entry name" value="Ald_Xan_dh_C"/>
    <property type="match status" value="1"/>
</dbReference>
<dbReference type="InterPro" id="IPR016208">
    <property type="entry name" value="Ald_Oxase/xanthine_DH-like"/>
</dbReference>
<evidence type="ECO:0000259" key="3">
    <source>
        <dbReference type="SMART" id="SM01008"/>
    </source>
</evidence>
<dbReference type="Gene3D" id="3.90.1170.50">
    <property type="entry name" value="Aldehyde oxidase/xanthine dehydrogenase, a/b hammerhead"/>
    <property type="match status" value="1"/>
</dbReference>
<dbReference type="GO" id="GO:0005506">
    <property type="term" value="F:iron ion binding"/>
    <property type="evidence" value="ECO:0007669"/>
    <property type="project" value="InterPro"/>
</dbReference>
<dbReference type="OrthoDB" id="9758509at2"/>
<dbReference type="EMBL" id="CP000830">
    <property type="protein sequence ID" value="ABV92782.1"/>
    <property type="molecule type" value="Genomic_DNA"/>
</dbReference>
<dbReference type="Pfam" id="PF02738">
    <property type="entry name" value="MoCoBD_1"/>
    <property type="match status" value="1"/>
</dbReference>
<protein>
    <submittedName>
        <fullName evidence="4">Aldehyde oxidase and xanthine dehydrogenase molybdopterin binding</fullName>
    </submittedName>
</protein>
<dbReference type="Gene3D" id="3.30.365.10">
    <property type="entry name" value="Aldehyde oxidase/xanthine dehydrogenase, molybdopterin binding domain"/>
    <property type="match status" value="4"/>
</dbReference>
<dbReference type="HOGENOM" id="CLU_001681_2_0_5"/>
<dbReference type="AlphaFoldDB" id="A8LSG8"/>
<evidence type="ECO:0000313" key="5">
    <source>
        <dbReference type="Proteomes" id="UP000006833"/>
    </source>
</evidence>
<reference evidence="5" key="1">
    <citation type="journal article" date="2010" name="ISME J.">
        <title>The complete genome sequence of the algal symbiont Dinoroseobacter shibae: a hitchhiker's guide to life in the sea.</title>
        <authorList>
            <person name="Wagner-Dobler I."/>
            <person name="Ballhausen B."/>
            <person name="Berger M."/>
            <person name="Brinkhoff T."/>
            <person name="Buchholz I."/>
            <person name="Bunk B."/>
            <person name="Cypionka H."/>
            <person name="Daniel R."/>
            <person name="Drepper T."/>
            <person name="Gerdts G."/>
            <person name="Hahnke S."/>
            <person name="Han C."/>
            <person name="Jahn D."/>
            <person name="Kalhoefer D."/>
            <person name="Kiss H."/>
            <person name="Klenk H.P."/>
            <person name="Kyrpides N."/>
            <person name="Liebl W."/>
            <person name="Liesegang H."/>
            <person name="Meincke L."/>
            <person name="Pati A."/>
            <person name="Petersen J."/>
            <person name="Piekarski T."/>
            <person name="Pommerenke C."/>
            <person name="Pradella S."/>
            <person name="Pukall R."/>
            <person name="Rabus R."/>
            <person name="Stackebrandt E."/>
            <person name="Thole S."/>
            <person name="Thompson L."/>
            <person name="Tielen P."/>
            <person name="Tomasch J."/>
            <person name="von Jan M."/>
            <person name="Wanphrut N."/>
            <person name="Wichels A."/>
            <person name="Zech H."/>
            <person name="Simon M."/>
        </authorList>
    </citation>
    <scope>NUCLEOTIDE SEQUENCE [LARGE SCALE GENOMIC DNA]</scope>
    <source>
        <strain evidence="5">DSM 16493 / NCIMB 14021 / DFL 12</strain>
    </source>
</reference>
<name>A8LSG8_DINSH</name>
<dbReference type="InterPro" id="IPR008274">
    <property type="entry name" value="AldOxase/xan_DH_MoCoBD1"/>
</dbReference>
<dbReference type="PANTHER" id="PTHR11908">
    <property type="entry name" value="XANTHINE DEHYDROGENASE"/>
    <property type="match status" value="1"/>
</dbReference>
<dbReference type="SUPFAM" id="SSF54665">
    <property type="entry name" value="CO dehydrogenase molybdoprotein N-domain-like"/>
    <property type="match status" value="1"/>
</dbReference>
<organism evidence="4 5">
    <name type="scientific">Dinoroseobacter shibae (strain DSM 16493 / NCIMB 14021 / DFL 12)</name>
    <dbReference type="NCBI Taxonomy" id="398580"/>
    <lineage>
        <taxon>Bacteria</taxon>
        <taxon>Pseudomonadati</taxon>
        <taxon>Pseudomonadota</taxon>
        <taxon>Alphaproteobacteria</taxon>
        <taxon>Rhodobacterales</taxon>
        <taxon>Roseobacteraceae</taxon>
        <taxon>Dinoroseobacter</taxon>
    </lineage>
</organism>
<evidence type="ECO:0000313" key="4">
    <source>
        <dbReference type="EMBL" id="ABV92782.1"/>
    </source>
</evidence>
<dbReference type="Pfam" id="PF01315">
    <property type="entry name" value="Ald_Xan_dh_C"/>
    <property type="match status" value="1"/>
</dbReference>
<keyword evidence="1" id="KW-0500">Molybdenum</keyword>
<dbReference type="GO" id="GO:0016491">
    <property type="term" value="F:oxidoreductase activity"/>
    <property type="evidence" value="ECO:0007669"/>
    <property type="project" value="UniProtKB-KW"/>
</dbReference>
<dbReference type="InterPro" id="IPR000674">
    <property type="entry name" value="Ald_Oxase/Xan_DH_a/b"/>
</dbReference>
<dbReference type="KEGG" id="dsh:Dshi_1040"/>
<accession>A8LSG8</accession>
<dbReference type="InterPro" id="IPR046867">
    <property type="entry name" value="AldOxase/xan_DH_MoCoBD2"/>
</dbReference>
<dbReference type="eggNOG" id="COG1529">
    <property type="taxonomic scope" value="Bacteria"/>
</dbReference>
<keyword evidence="2" id="KW-0560">Oxidoreductase</keyword>
<gene>
    <name evidence="4" type="ordered locus">Dshi_1040</name>
</gene>
<feature type="domain" description="Aldehyde oxidase/xanthine dehydrogenase a/b hammerhead" evidence="3">
    <location>
        <begin position="22"/>
        <end position="137"/>
    </location>
</feature>
<evidence type="ECO:0000256" key="2">
    <source>
        <dbReference type="ARBA" id="ARBA00023002"/>
    </source>
</evidence>
<dbReference type="Proteomes" id="UP000006833">
    <property type="component" value="Chromosome"/>
</dbReference>
<dbReference type="InterPro" id="IPR036856">
    <property type="entry name" value="Ald_Oxase/Xan_DH_a/b_sf"/>
</dbReference>